<name>A0AAV7LZ24_PLEWA</name>
<evidence type="ECO:0000313" key="1">
    <source>
        <dbReference type="EMBL" id="KAJ1096461.1"/>
    </source>
</evidence>
<dbReference type="AlphaFoldDB" id="A0AAV7LZ24"/>
<feature type="non-terminal residue" evidence="1">
    <location>
        <position position="1"/>
    </location>
</feature>
<dbReference type="EMBL" id="JANPWB010000014">
    <property type="protein sequence ID" value="KAJ1096461.1"/>
    <property type="molecule type" value="Genomic_DNA"/>
</dbReference>
<evidence type="ECO:0000313" key="2">
    <source>
        <dbReference type="Proteomes" id="UP001066276"/>
    </source>
</evidence>
<reference evidence="1" key="1">
    <citation type="journal article" date="2022" name="bioRxiv">
        <title>Sequencing and chromosome-scale assembly of the giantPleurodeles waltlgenome.</title>
        <authorList>
            <person name="Brown T."/>
            <person name="Elewa A."/>
            <person name="Iarovenko S."/>
            <person name="Subramanian E."/>
            <person name="Araus A.J."/>
            <person name="Petzold A."/>
            <person name="Susuki M."/>
            <person name="Suzuki K.-i.T."/>
            <person name="Hayashi T."/>
            <person name="Toyoda A."/>
            <person name="Oliveira C."/>
            <person name="Osipova E."/>
            <person name="Leigh N.D."/>
            <person name="Simon A."/>
            <person name="Yun M.H."/>
        </authorList>
    </citation>
    <scope>NUCLEOTIDE SEQUENCE</scope>
    <source>
        <strain evidence="1">20211129_DDA</strain>
        <tissue evidence="1">Liver</tissue>
    </source>
</reference>
<keyword evidence="2" id="KW-1185">Reference proteome</keyword>
<sequence>KKYRHEHDKQSPRFHGEIWKKVHGARCTLAWHLSEVNALYSVVCLECFQWFQGPVIVESICV</sequence>
<feature type="non-terminal residue" evidence="1">
    <location>
        <position position="62"/>
    </location>
</feature>
<proteinExistence type="predicted"/>
<comment type="caution">
    <text evidence="1">The sequence shown here is derived from an EMBL/GenBank/DDBJ whole genome shotgun (WGS) entry which is preliminary data.</text>
</comment>
<protein>
    <submittedName>
        <fullName evidence="1">Uncharacterized protein</fullName>
    </submittedName>
</protein>
<gene>
    <name evidence="1" type="ORF">NDU88_001601</name>
</gene>
<accession>A0AAV7LZ24</accession>
<organism evidence="1 2">
    <name type="scientific">Pleurodeles waltl</name>
    <name type="common">Iberian ribbed newt</name>
    <dbReference type="NCBI Taxonomy" id="8319"/>
    <lineage>
        <taxon>Eukaryota</taxon>
        <taxon>Metazoa</taxon>
        <taxon>Chordata</taxon>
        <taxon>Craniata</taxon>
        <taxon>Vertebrata</taxon>
        <taxon>Euteleostomi</taxon>
        <taxon>Amphibia</taxon>
        <taxon>Batrachia</taxon>
        <taxon>Caudata</taxon>
        <taxon>Salamandroidea</taxon>
        <taxon>Salamandridae</taxon>
        <taxon>Pleurodelinae</taxon>
        <taxon>Pleurodeles</taxon>
    </lineage>
</organism>
<dbReference type="Proteomes" id="UP001066276">
    <property type="component" value="Chromosome 10"/>
</dbReference>